<evidence type="ECO:0000256" key="5">
    <source>
        <dbReference type="ARBA" id="ARBA00013127"/>
    </source>
</evidence>
<feature type="transmembrane region" description="Helical" evidence="15">
    <location>
        <begin position="2401"/>
        <end position="2419"/>
    </location>
</feature>
<dbReference type="SUPFAM" id="SSF81324">
    <property type="entry name" value="Voltage-gated potassium channels"/>
    <property type="match status" value="3"/>
</dbReference>
<keyword evidence="20" id="KW-1185">Reference proteome</keyword>
<keyword evidence="7" id="KW-0479">Metal-binding</keyword>
<feature type="transmembrane region" description="Helical" evidence="15">
    <location>
        <begin position="2175"/>
        <end position="2199"/>
    </location>
</feature>
<gene>
    <name evidence="19" type="ORF">SCF082_LOCUS38966</name>
</gene>
<feature type="coiled-coil region" evidence="13">
    <location>
        <begin position="2"/>
        <end position="54"/>
    </location>
</feature>
<feature type="transmembrane region" description="Helical" evidence="15">
    <location>
        <begin position="1255"/>
        <end position="1282"/>
    </location>
</feature>
<dbReference type="InterPro" id="IPR027359">
    <property type="entry name" value="Volt_channel_dom_sf"/>
</dbReference>
<feature type="transmembrane region" description="Helical" evidence="15">
    <location>
        <begin position="2250"/>
        <end position="2268"/>
    </location>
</feature>
<organism evidence="19 20">
    <name type="scientific">Durusdinium trenchii</name>
    <dbReference type="NCBI Taxonomy" id="1381693"/>
    <lineage>
        <taxon>Eukaryota</taxon>
        <taxon>Sar</taxon>
        <taxon>Alveolata</taxon>
        <taxon>Dinophyceae</taxon>
        <taxon>Suessiales</taxon>
        <taxon>Symbiodiniaceae</taxon>
        <taxon>Durusdinium</taxon>
    </lineage>
</organism>
<feature type="transmembrane region" description="Helical" evidence="15">
    <location>
        <begin position="1302"/>
        <end position="1323"/>
    </location>
</feature>
<evidence type="ECO:0000256" key="8">
    <source>
        <dbReference type="ARBA" id="ARBA00022964"/>
    </source>
</evidence>
<dbReference type="InterPro" id="IPR014710">
    <property type="entry name" value="RmlC-like_jellyroll"/>
</dbReference>
<evidence type="ECO:0000256" key="12">
    <source>
        <dbReference type="ARBA" id="ARBA00023136"/>
    </source>
</evidence>
<evidence type="ECO:0000256" key="2">
    <source>
        <dbReference type="ARBA" id="ARBA00004141"/>
    </source>
</evidence>
<evidence type="ECO:0000313" key="20">
    <source>
        <dbReference type="Proteomes" id="UP001642464"/>
    </source>
</evidence>
<feature type="domain" description="Ion transport" evidence="16">
    <location>
        <begin position="2180"/>
        <end position="2418"/>
    </location>
</feature>
<feature type="compositionally biased region" description="Basic and acidic residues" evidence="14">
    <location>
        <begin position="2073"/>
        <end position="2099"/>
    </location>
</feature>
<dbReference type="EMBL" id="CAXAMM010038906">
    <property type="protein sequence ID" value="CAK9081944.1"/>
    <property type="molecule type" value="Genomic_DNA"/>
</dbReference>
<keyword evidence="6 15" id="KW-0812">Transmembrane</keyword>
<feature type="compositionally biased region" description="Basic and acidic residues" evidence="14">
    <location>
        <begin position="2148"/>
        <end position="2157"/>
    </location>
</feature>
<protein>
    <recommendedName>
        <fullName evidence="5">homogentisate 1,2-dioxygenase</fullName>
        <ecNumber evidence="5">1.13.11.5</ecNumber>
    </recommendedName>
</protein>
<accession>A0ABP0Q140</accession>
<evidence type="ECO:0000313" key="19">
    <source>
        <dbReference type="EMBL" id="CAK9081944.1"/>
    </source>
</evidence>
<feature type="domain" description="Homogentisate 1,2-dioxygenase C-terminal" evidence="17">
    <location>
        <begin position="1847"/>
        <end position="1998"/>
    </location>
</feature>
<dbReference type="InterPro" id="IPR005821">
    <property type="entry name" value="Ion_trans_dom"/>
</dbReference>
<evidence type="ECO:0000256" key="13">
    <source>
        <dbReference type="SAM" id="Coils"/>
    </source>
</evidence>
<feature type="region of interest" description="Disordered" evidence="14">
    <location>
        <begin position="2070"/>
        <end position="2099"/>
    </location>
</feature>
<dbReference type="Pfam" id="PF20510">
    <property type="entry name" value="HgmA_N"/>
    <property type="match status" value="1"/>
</dbReference>
<dbReference type="Proteomes" id="UP001642464">
    <property type="component" value="Unassembled WGS sequence"/>
</dbReference>
<keyword evidence="12 15" id="KW-0472">Membrane</keyword>
<evidence type="ECO:0000256" key="10">
    <source>
        <dbReference type="ARBA" id="ARBA00023002"/>
    </source>
</evidence>
<keyword evidence="10" id="KW-0560">Oxidoreductase</keyword>
<evidence type="ECO:0000256" key="3">
    <source>
        <dbReference type="ARBA" id="ARBA00004704"/>
    </source>
</evidence>
<name>A0ABP0Q140_9DINO</name>
<dbReference type="Gene3D" id="1.10.287.70">
    <property type="match status" value="3"/>
</dbReference>
<dbReference type="InterPro" id="IPR046452">
    <property type="entry name" value="HgmA_N"/>
</dbReference>
<evidence type="ECO:0000256" key="15">
    <source>
        <dbReference type="SAM" id="Phobius"/>
    </source>
</evidence>
<keyword evidence="13" id="KW-0175">Coiled coil</keyword>
<feature type="transmembrane region" description="Helical" evidence="15">
    <location>
        <begin position="166"/>
        <end position="184"/>
    </location>
</feature>
<feature type="transmembrane region" description="Helical" evidence="15">
    <location>
        <begin position="2219"/>
        <end position="2238"/>
    </location>
</feature>
<feature type="transmembrane region" description="Helical" evidence="15">
    <location>
        <begin position="532"/>
        <end position="551"/>
    </location>
</feature>
<dbReference type="InterPro" id="IPR011051">
    <property type="entry name" value="RmlC_Cupin_sf"/>
</dbReference>
<evidence type="ECO:0000256" key="4">
    <source>
        <dbReference type="ARBA" id="ARBA00007757"/>
    </source>
</evidence>
<dbReference type="InterPro" id="IPR005708">
    <property type="entry name" value="Homogentis_dOase"/>
</dbReference>
<feature type="transmembrane region" description="Helical" evidence="15">
    <location>
        <begin position="2314"/>
        <end position="2337"/>
    </location>
</feature>
<keyword evidence="8" id="KW-0223">Dioxygenase</keyword>
<evidence type="ECO:0000256" key="9">
    <source>
        <dbReference type="ARBA" id="ARBA00022989"/>
    </source>
</evidence>
<keyword evidence="9 15" id="KW-1133">Transmembrane helix</keyword>
<dbReference type="Pfam" id="PF04209">
    <property type="entry name" value="HgmA_C"/>
    <property type="match status" value="1"/>
</dbReference>
<keyword evidence="11" id="KW-0408">Iron</keyword>
<dbReference type="PANTHER" id="PTHR11056:SF0">
    <property type="entry name" value="HOMOGENTISATE 1,2-DIOXYGENASE"/>
    <property type="match status" value="1"/>
</dbReference>
<feature type="transmembrane region" description="Helical" evidence="15">
    <location>
        <begin position="478"/>
        <end position="497"/>
    </location>
</feature>
<comment type="subcellular location">
    <subcellularLocation>
        <location evidence="2">Membrane</location>
        <topology evidence="2">Multi-pass membrane protein</topology>
    </subcellularLocation>
</comment>
<comment type="similarity">
    <text evidence="4">Belongs to the homogentisate dioxygenase family.</text>
</comment>
<feature type="transmembrane region" description="Helical" evidence="15">
    <location>
        <begin position="1484"/>
        <end position="1507"/>
    </location>
</feature>
<comment type="caution">
    <text evidence="19">The sequence shown here is derived from an EMBL/GenBank/DDBJ whole genome shotgun (WGS) entry which is preliminary data.</text>
</comment>
<dbReference type="PANTHER" id="PTHR11056">
    <property type="entry name" value="HOMOGENTISATE 1,2-DIOXYGENASE"/>
    <property type="match status" value="1"/>
</dbReference>
<feature type="domain" description="Homogentisate 1,2-dioxygenase N-terminal" evidence="18">
    <location>
        <begin position="1588"/>
        <end position="1845"/>
    </location>
</feature>
<evidence type="ECO:0000256" key="1">
    <source>
        <dbReference type="ARBA" id="ARBA00001962"/>
    </source>
</evidence>
<feature type="transmembrane region" description="Helical" evidence="15">
    <location>
        <begin position="124"/>
        <end position="146"/>
    </location>
</feature>
<evidence type="ECO:0000256" key="14">
    <source>
        <dbReference type="SAM" id="MobiDB-lite"/>
    </source>
</evidence>
<evidence type="ECO:0000259" key="16">
    <source>
        <dbReference type="Pfam" id="PF00520"/>
    </source>
</evidence>
<feature type="domain" description="Ion transport" evidence="16">
    <location>
        <begin position="129"/>
        <end position="342"/>
    </location>
</feature>
<dbReference type="Gene3D" id="1.20.120.350">
    <property type="entry name" value="Voltage-gated potassium channels. Chain C"/>
    <property type="match status" value="3"/>
</dbReference>
<feature type="transmembrane region" description="Helical" evidence="15">
    <location>
        <begin position="273"/>
        <end position="296"/>
    </location>
</feature>
<feature type="region of interest" description="Disordered" evidence="14">
    <location>
        <begin position="2135"/>
        <end position="2163"/>
    </location>
</feature>
<feature type="domain" description="Ion transport" evidence="16">
    <location>
        <begin position="1263"/>
        <end position="1514"/>
    </location>
</feature>
<proteinExistence type="inferred from homology"/>
<reference evidence="19 20" key="1">
    <citation type="submission" date="2024-02" db="EMBL/GenBank/DDBJ databases">
        <authorList>
            <person name="Chen Y."/>
            <person name="Shah S."/>
            <person name="Dougan E. K."/>
            <person name="Thang M."/>
            <person name="Chan C."/>
        </authorList>
    </citation>
    <scope>NUCLEOTIDE SEQUENCE [LARGE SCALE GENOMIC DNA]</scope>
</reference>
<sequence length="2420" mass="269964">MRDFLEIELSHHREVLDNLNNQTAKASFQSASRDEQSEEQVDESECEIEERQSNTFSNDVVQTGENIPAQAESGGRSSFVEAALLPIKAKAQMQSYKLRVSKNAVAARQEVLEKTWRTKVNDTVFSPGFSGFITVLILVNVILLGVEVDVSASLELSEVPSWFGTVNAIIVFVFVIEIGLKLFALGCREFWRGRDATWNILDFVIVSISVADVSLDLLAHMLSSSSLNTGHLRLVRSIRLARALRGVKVVRIFRYITALRTLALSIISTMGSLFWTLMLLIMVFYFFAVVITQLVTDHCRNLRSETDAKCSDLLQKYWASVGESMLTLFMAITNGVSWDDAIRPLREFSYVEALRSVFQEIDSTHSSEVSFQDVQDAISSGELSSFMEAMGCELGGGPQMVNVRFTLVCAAAAHGWWFAPNATEVMGEEPPTGWRSRFKAAFPAWGERWEKVETEATSFYAWAATGVEGMDITSFDTGLWLLVDTVVGLLGWCLFGSSWPNVRTGCRRVMQISLVLCVSLVAHYIWAVCYPVVSLFVGLGMALIWLCRKLLRVLGDASKMIVVKRNDEVAVLQVGAESQSIKAHGLYVPVEPGAVCGDPEETSCSTNSSALQTESITYTLSQACVQAFGQATPQKEADISSIPAEDSQAKMKMPASVATTSGDTGLKNDAALAKKGKKPLVVTLAEKHYKALHPPSDVGIPKPWPWRLKTDHRSLTFLERIGWPSALVSQMRQVWSTSRFIEYDGHVHSEILKSNGVPQGCPLAPLTLACWMTAWNLWSASVGLTENMHKAQMLAKTRPQAQRLLFEHPDCFREHAAKVLGCSIRAHPAADTASESGRIDAAVNRARLLGCLPAPYTRQLDLYRTYVLPKACFGWINRFPPQNTCNKLFNALSQMSRKYRMASPLTRAVLYGGNSHLSMVTAVRFLKRLCRVRRKRTVMWSDLPGAPTKAFRQWMQQCDWIETGPWTWTRQPLTLRVPANGEADVAAHQLRDAWRNSLILKWSKAPRHEAQQWQNEASLAICGAVWTGLGSERMERGGWGLVPPLSALRFQKRHMGNARTIPHRRKGRPLLMVSAVALATDFSLVPLAEQGLDLQSGFRELIKQFAEMREFLEVELAVHRDLLERAGSGFQPEHSAPVSPGAFACRTRKSQENPGSPGLTSSKSKVLVVDRSSTATLGSIAEDKDERSEEFFPGVSPRILNQKLKFKEHGSRHSLVGQSMEPYRARTQKQAAKLRVSKHQVKINMEQRSTDCRSLVATIVGSPVFTLAITMLILINVILLGIEVDVSANMDLTEVPGWFSTVNGIIVGFFVLEMVLKFIALGFREFWCGPEAAWNAFDFAIVLASVVDLIMEFLAYFGSSTIDTGNLRLVRSIRLARAVRGIRVVRLFRYIPALRTLAVSIISTMGSLFWTLMLLVLVFYFFAVVITQLVTDHCRDLAILDSSRTCPELLKKYWTSVGESMLTLFMAITNGVTWDDAIRPLRDVSFVAVALVIMYVTFAVFAILNVVTGVFCNNAIESASADKEIATIKQVRVKDQQVESLQQIFQEIDNFNQTQVTFEVSPVAQAARLCEKRSVQCMAASEAFSILRQNSPQHPPYGLYPELISGSAFTVPRAKNRYTWAYRIRPSVQHAPYAASGYEPWAHATWVSPPFHHPCPPVQMRFRPAPLPSQGTDFVDGAVTMAANGSPAAQDGCSANTYAMTSSMSSKKRFLRVADGDLLILPQEGTLQVRTECGDLQVEPWELVLVPRGLTFQVNLAEGTSMARGYFLENFGDHFVIPELGPIGISGGLAHPRHFVAPKAQYEELDGEFELVSKYMGGLFRSSIRHSPLDVVAWYGSHVPCKYDMRLFMAINTVTYDHPDPSIGCVMSSYTSSPGLANVDFVIFPPRWLPAEGTFRPPWFHRNCMSEFMGLITGSYDAKPDSFLPGASSIHNRYVPHGPDAAAVQKGTDLDTSKPERYSGTLAFMWETRLVLHPSEYALATLHDEDYPAAWRGVQKRFDAGASPPPSEPPWAKERASKVVNLPLAMEVNNARVAESTCDNNGSEHLHQELCDLRSFLESRFSQQEKLLQSMNEKLRPEKPDRYSSGAERSEGLEQNDERCLQLRANYTTPDRATGESDVGEFSVVSEVSLINESTKEMKRKARRTEKRLRESRKESTSDPSTETQMNRLHFHLEALVFSPWFSPLITLLILVNVILLGIEVDVSAITTLEDMPTWFGTANAIFVAIFVLEILLKLIVLGCKDFWCGEDRMWNAFDFGIVAISVADVILELLTQILSSSMGTGQLRLLRSIRLARALRSIRVVRLFRQVEALRTLILSIVSTMGSLFWTMAMLILLFYSFGVVFTQFMVEHCRSPTETGELPECPELLRRYWSSVPESMLTLFMAISGGVNWDDAIRPLRDISSMAMVLMSMYVFITVFAA</sequence>
<evidence type="ECO:0000259" key="17">
    <source>
        <dbReference type="Pfam" id="PF04209"/>
    </source>
</evidence>
<dbReference type="CDD" id="cd07000">
    <property type="entry name" value="cupin_HGO_N"/>
    <property type="match status" value="1"/>
</dbReference>
<evidence type="ECO:0000256" key="11">
    <source>
        <dbReference type="ARBA" id="ARBA00023004"/>
    </source>
</evidence>
<feature type="transmembrane region" description="Helical" evidence="15">
    <location>
        <begin position="1335"/>
        <end position="1357"/>
    </location>
</feature>
<comment type="cofactor">
    <cofactor evidence="1">
        <name>Fe cation</name>
        <dbReference type="ChEBI" id="CHEBI:24875"/>
    </cofactor>
</comment>
<evidence type="ECO:0000256" key="7">
    <source>
        <dbReference type="ARBA" id="ARBA00022723"/>
    </source>
</evidence>
<dbReference type="Pfam" id="PF00520">
    <property type="entry name" value="Ion_trans"/>
    <property type="match status" value="3"/>
</dbReference>
<evidence type="ECO:0000259" key="18">
    <source>
        <dbReference type="Pfam" id="PF20510"/>
    </source>
</evidence>
<dbReference type="InterPro" id="IPR046451">
    <property type="entry name" value="HgmA_C"/>
</dbReference>
<dbReference type="Gene3D" id="2.60.120.10">
    <property type="entry name" value="Jelly Rolls"/>
    <property type="match status" value="1"/>
</dbReference>
<feature type="transmembrane region" description="Helical" evidence="15">
    <location>
        <begin position="1408"/>
        <end position="1431"/>
    </location>
</feature>
<comment type="pathway">
    <text evidence="3">Amino-acid degradation; L-phenylalanine degradation; acetoacetate and fumarate from L-phenylalanine: step 4/6.</text>
</comment>
<feature type="transmembrane region" description="Helical" evidence="15">
    <location>
        <begin position="1452"/>
        <end position="1472"/>
    </location>
</feature>
<dbReference type="EC" id="1.13.11.5" evidence="5"/>
<evidence type="ECO:0000256" key="6">
    <source>
        <dbReference type="ARBA" id="ARBA00022692"/>
    </source>
</evidence>
<feature type="compositionally biased region" description="Basic residues" evidence="14">
    <location>
        <begin position="2138"/>
        <end position="2147"/>
    </location>
</feature>
<dbReference type="SUPFAM" id="SSF51182">
    <property type="entry name" value="RmlC-like cupins"/>
    <property type="match status" value="1"/>
</dbReference>